<dbReference type="RefSeq" id="WP_109265796.1">
    <property type="nucleotide sequence ID" value="NZ_QEWP01000020.1"/>
</dbReference>
<dbReference type="EMBL" id="QEWP01000020">
    <property type="protein sequence ID" value="PWD98014.1"/>
    <property type="molecule type" value="Genomic_DNA"/>
</dbReference>
<dbReference type="Gene3D" id="3.40.50.2000">
    <property type="entry name" value="Glycogen Phosphorylase B"/>
    <property type="match status" value="2"/>
</dbReference>
<evidence type="ECO:0000259" key="2">
    <source>
        <dbReference type="Pfam" id="PF00534"/>
    </source>
</evidence>
<comment type="caution">
    <text evidence="3">The sequence shown here is derived from an EMBL/GenBank/DDBJ whole genome shotgun (WGS) entry which is preliminary data.</text>
</comment>
<gene>
    <name evidence="3" type="ORF">DDZ16_17580</name>
</gene>
<evidence type="ECO:0000313" key="3">
    <source>
        <dbReference type="EMBL" id="PWD98014.1"/>
    </source>
</evidence>
<dbReference type="SUPFAM" id="SSF53756">
    <property type="entry name" value="UDP-Glycosyltransferase/glycogen phosphorylase"/>
    <property type="match status" value="1"/>
</dbReference>
<keyword evidence="4" id="KW-1185">Reference proteome</keyword>
<name>A0A2U2B4Q0_9BACT</name>
<dbReference type="OrthoDB" id="9790710at2"/>
<sequence length="351" mass="39968">MENLKTCFVGPFSPPYNGDGVKNTTLKEGLKERGFKNIMFLDTIPRDQSFFTNFFRILRYLLVSEQVILSLNIRGRYTMVPLVYLLSFFRKRRTALFVMGGAMGEEVKHLNRFFRTLFVKCLNDLDAIFVQSLNLKSDLNDSGVKNVFVVYNGKKDFGHRWQKENKHGRLVFASRITKAKGIFELATAVEILSREFNPAIKLDFYGPIDKNVSKDFERLLSRKKGLISYEGVLTPDKVQEVMSRYHLFILPTYHDGEGLPGIMIDAGFVGIPTILSRIKALDEFFCDKESVLFVPPLAIDAIVEKVKELYDNKELQVQLSGGLRTAVKAFTISNVVNSSLSILKNKGWGVY</sequence>
<proteinExistence type="predicted"/>
<dbReference type="PANTHER" id="PTHR46401">
    <property type="entry name" value="GLYCOSYLTRANSFERASE WBBK-RELATED"/>
    <property type="match status" value="1"/>
</dbReference>
<keyword evidence="1" id="KW-0808">Transferase</keyword>
<accession>A0A2U2B4Q0</accession>
<reference evidence="3 4" key="1">
    <citation type="submission" date="2018-05" db="EMBL/GenBank/DDBJ databases">
        <title>Marinilabilia rubrum sp. nov., isolated from saltern sediment.</title>
        <authorList>
            <person name="Zhang R."/>
        </authorList>
    </citation>
    <scope>NUCLEOTIDE SEQUENCE [LARGE SCALE GENOMIC DNA]</scope>
    <source>
        <strain evidence="3 4">WTE16</strain>
    </source>
</reference>
<dbReference type="GO" id="GO:0016757">
    <property type="term" value="F:glycosyltransferase activity"/>
    <property type="evidence" value="ECO:0007669"/>
    <property type="project" value="InterPro"/>
</dbReference>
<dbReference type="PANTHER" id="PTHR46401:SF2">
    <property type="entry name" value="GLYCOSYLTRANSFERASE WBBK-RELATED"/>
    <property type="match status" value="1"/>
</dbReference>
<dbReference type="InterPro" id="IPR001296">
    <property type="entry name" value="Glyco_trans_1"/>
</dbReference>
<evidence type="ECO:0000256" key="1">
    <source>
        <dbReference type="ARBA" id="ARBA00022679"/>
    </source>
</evidence>
<dbReference type="Proteomes" id="UP000244956">
    <property type="component" value="Unassembled WGS sequence"/>
</dbReference>
<dbReference type="CDD" id="cd03801">
    <property type="entry name" value="GT4_PimA-like"/>
    <property type="match status" value="1"/>
</dbReference>
<organism evidence="3 4">
    <name type="scientific">Marinilabilia rubra</name>
    <dbReference type="NCBI Taxonomy" id="2162893"/>
    <lineage>
        <taxon>Bacteria</taxon>
        <taxon>Pseudomonadati</taxon>
        <taxon>Bacteroidota</taxon>
        <taxon>Bacteroidia</taxon>
        <taxon>Marinilabiliales</taxon>
        <taxon>Marinilabiliaceae</taxon>
        <taxon>Marinilabilia</taxon>
    </lineage>
</organism>
<dbReference type="Pfam" id="PF00534">
    <property type="entry name" value="Glycos_transf_1"/>
    <property type="match status" value="1"/>
</dbReference>
<protein>
    <recommendedName>
        <fullName evidence="2">Glycosyl transferase family 1 domain-containing protein</fullName>
    </recommendedName>
</protein>
<dbReference type="AlphaFoldDB" id="A0A2U2B4Q0"/>
<evidence type="ECO:0000313" key="4">
    <source>
        <dbReference type="Proteomes" id="UP000244956"/>
    </source>
</evidence>
<feature type="domain" description="Glycosyl transferase family 1" evidence="2">
    <location>
        <begin position="162"/>
        <end position="319"/>
    </location>
</feature>